<evidence type="ECO:0000256" key="5">
    <source>
        <dbReference type="ARBA" id="ARBA00022530"/>
    </source>
</evidence>
<keyword evidence="6 8" id="KW-0879">Wnt signaling pathway</keyword>
<evidence type="ECO:0000256" key="6">
    <source>
        <dbReference type="ARBA" id="ARBA00022687"/>
    </source>
</evidence>
<reference evidence="10" key="1">
    <citation type="submission" date="2011-05" db="EMBL/GenBank/DDBJ databases">
        <authorList>
            <person name="Richards S.R."/>
            <person name="Qu J."/>
            <person name="Jiang H."/>
            <person name="Jhangiani S.N."/>
            <person name="Agravi P."/>
            <person name="Goodspeed R."/>
            <person name="Gross S."/>
            <person name="Mandapat C."/>
            <person name="Jackson L."/>
            <person name="Mathew T."/>
            <person name="Pu L."/>
            <person name="Thornton R."/>
            <person name="Saada N."/>
            <person name="Wilczek-Boney K.B."/>
            <person name="Lee S."/>
            <person name="Kovar C."/>
            <person name="Wu Y."/>
            <person name="Scherer S.E."/>
            <person name="Worley K.C."/>
            <person name="Muzny D.M."/>
            <person name="Gibbs R."/>
        </authorList>
    </citation>
    <scope>NUCLEOTIDE SEQUENCE</scope>
    <source>
        <strain evidence="10">Brora</strain>
    </source>
</reference>
<sequence>MLGTVLCRLSHQASGSDCDMAFDDDRPQCDATLDWGCGTYNYIWINFTGSKETAFIYAITSAGVVHAITQACSSGNLTDCTCDNLYHGRRTPDGWKWGGCGDNILYGVRFSRNFVDAPERIKHQKSRNIRNMMNLHNNEAGRQVRKTF</sequence>
<accession>T1IJF5</accession>
<reference evidence="9" key="2">
    <citation type="submission" date="2015-02" db="UniProtKB">
        <authorList>
            <consortium name="EnsemblMetazoa"/>
        </authorList>
    </citation>
    <scope>IDENTIFICATION</scope>
</reference>
<comment type="subcellular location">
    <subcellularLocation>
        <location evidence="1 8">Secreted</location>
        <location evidence="1 8">Extracellular space</location>
        <location evidence="1 8">Extracellular matrix</location>
    </subcellularLocation>
</comment>
<dbReference type="GO" id="GO:0045165">
    <property type="term" value="P:cell fate commitment"/>
    <property type="evidence" value="ECO:0007669"/>
    <property type="project" value="TreeGrafter"/>
</dbReference>
<dbReference type="InterPro" id="IPR005817">
    <property type="entry name" value="Wnt"/>
</dbReference>
<dbReference type="PANTHER" id="PTHR12027:SF70">
    <property type="entry name" value="PROTEIN WNT-16"/>
    <property type="match status" value="1"/>
</dbReference>
<dbReference type="PhylomeDB" id="T1IJF5"/>
<keyword evidence="7" id="KW-1015">Disulfide bond</keyword>
<organism evidence="9 10">
    <name type="scientific">Strigamia maritima</name>
    <name type="common">European centipede</name>
    <name type="synonym">Geophilus maritimus</name>
    <dbReference type="NCBI Taxonomy" id="126957"/>
    <lineage>
        <taxon>Eukaryota</taxon>
        <taxon>Metazoa</taxon>
        <taxon>Ecdysozoa</taxon>
        <taxon>Arthropoda</taxon>
        <taxon>Myriapoda</taxon>
        <taxon>Chilopoda</taxon>
        <taxon>Pleurostigmophora</taxon>
        <taxon>Geophilomorpha</taxon>
        <taxon>Linotaeniidae</taxon>
        <taxon>Strigamia</taxon>
    </lineage>
</organism>
<evidence type="ECO:0000256" key="2">
    <source>
        <dbReference type="ARBA" id="ARBA00005683"/>
    </source>
</evidence>
<dbReference type="Pfam" id="PF00110">
    <property type="entry name" value="wnt"/>
    <property type="match status" value="1"/>
</dbReference>
<name>T1IJF5_STRMM</name>
<dbReference type="STRING" id="126957.T1IJF5"/>
<evidence type="ECO:0000313" key="10">
    <source>
        <dbReference type="Proteomes" id="UP000014500"/>
    </source>
</evidence>
<dbReference type="GO" id="GO:0005109">
    <property type="term" value="F:frizzled binding"/>
    <property type="evidence" value="ECO:0007669"/>
    <property type="project" value="TreeGrafter"/>
</dbReference>
<keyword evidence="10" id="KW-1185">Reference proteome</keyword>
<evidence type="ECO:0000256" key="1">
    <source>
        <dbReference type="ARBA" id="ARBA00004498"/>
    </source>
</evidence>
<comment type="similarity">
    <text evidence="2 8">Belongs to the Wnt family.</text>
</comment>
<dbReference type="eggNOG" id="KOG3913">
    <property type="taxonomic scope" value="Eukaryota"/>
</dbReference>
<dbReference type="GO" id="GO:0030182">
    <property type="term" value="P:neuron differentiation"/>
    <property type="evidence" value="ECO:0007669"/>
    <property type="project" value="TreeGrafter"/>
</dbReference>
<dbReference type="HOGENOM" id="CLU_1763506_0_0_1"/>
<dbReference type="GO" id="GO:0060070">
    <property type="term" value="P:canonical Wnt signaling pathway"/>
    <property type="evidence" value="ECO:0007669"/>
    <property type="project" value="TreeGrafter"/>
</dbReference>
<dbReference type="SMART" id="SM00097">
    <property type="entry name" value="WNT1"/>
    <property type="match status" value="1"/>
</dbReference>
<protein>
    <recommendedName>
        <fullName evidence="8">Protein Wnt</fullName>
    </recommendedName>
</protein>
<dbReference type="EMBL" id="AFFK01014592">
    <property type="status" value="NOT_ANNOTATED_CDS"/>
    <property type="molecule type" value="Genomic_DNA"/>
</dbReference>
<dbReference type="PANTHER" id="PTHR12027">
    <property type="entry name" value="WNT RELATED"/>
    <property type="match status" value="1"/>
</dbReference>
<keyword evidence="4" id="KW-0964">Secreted</keyword>
<evidence type="ECO:0000256" key="7">
    <source>
        <dbReference type="ARBA" id="ARBA00023157"/>
    </source>
</evidence>
<evidence type="ECO:0000256" key="8">
    <source>
        <dbReference type="RuleBase" id="RU003500"/>
    </source>
</evidence>
<dbReference type="GO" id="GO:0005615">
    <property type="term" value="C:extracellular space"/>
    <property type="evidence" value="ECO:0007669"/>
    <property type="project" value="TreeGrafter"/>
</dbReference>
<dbReference type="PRINTS" id="PR01349">
    <property type="entry name" value="WNTPROTEIN"/>
</dbReference>
<proteinExistence type="inferred from homology"/>
<dbReference type="EnsemblMetazoa" id="SMAR001022-RA">
    <property type="protein sequence ID" value="SMAR001022-PA"/>
    <property type="gene ID" value="SMAR001022"/>
</dbReference>
<dbReference type="GO" id="GO:0005125">
    <property type="term" value="F:cytokine activity"/>
    <property type="evidence" value="ECO:0007669"/>
    <property type="project" value="TreeGrafter"/>
</dbReference>
<keyword evidence="3 8" id="KW-0217">Developmental protein</keyword>
<dbReference type="Proteomes" id="UP000014500">
    <property type="component" value="Unassembled WGS sequence"/>
</dbReference>
<evidence type="ECO:0000256" key="4">
    <source>
        <dbReference type="ARBA" id="ARBA00022525"/>
    </source>
</evidence>
<dbReference type="AlphaFoldDB" id="T1IJF5"/>
<keyword evidence="5" id="KW-0272">Extracellular matrix</keyword>
<dbReference type="OMA" id="YEYKERS"/>
<evidence type="ECO:0000256" key="3">
    <source>
        <dbReference type="ARBA" id="ARBA00022473"/>
    </source>
</evidence>
<comment type="function">
    <text evidence="8">Ligand for members of the frizzled family of seven transmembrane receptors.</text>
</comment>
<evidence type="ECO:0000313" key="9">
    <source>
        <dbReference type="EnsemblMetazoa" id="SMAR001022-PA"/>
    </source>
</evidence>